<keyword evidence="1" id="KW-0560">Oxidoreductase</keyword>
<dbReference type="Pfam" id="PF01370">
    <property type="entry name" value="Epimerase"/>
    <property type="match status" value="1"/>
</dbReference>
<dbReference type="GeneID" id="18881614"/>
<dbReference type="HOGENOM" id="CLU_007383_9_2_1"/>
<organism evidence="4 5">
    <name type="scientific">Punctularia strigosozonata (strain HHB-11173)</name>
    <name type="common">White-rot fungus</name>
    <dbReference type="NCBI Taxonomy" id="741275"/>
    <lineage>
        <taxon>Eukaryota</taxon>
        <taxon>Fungi</taxon>
        <taxon>Dikarya</taxon>
        <taxon>Basidiomycota</taxon>
        <taxon>Agaricomycotina</taxon>
        <taxon>Agaricomycetes</taxon>
        <taxon>Corticiales</taxon>
        <taxon>Punctulariaceae</taxon>
        <taxon>Punctularia</taxon>
    </lineage>
</organism>
<dbReference type="OMA" id="CILESIM"/>
<dbReference type="InterPro" id="IPR050425">
    <property type="entry name" value="NAD(P)_dehydrat-like"/>
</dbReference>
<dbReference type="PANTHER" id="PTHR10366">
    <property type="entry name" value="NAD DEPENDENT EPIMERASE/DEHYDRATASE"/>
    <property type="match status" value="1"/>
</dbReference>
<feature type="domain" description="NAD-dependent epimerase/dehydratase" evidence="3">
    <location>
        <begin position="10"/>
        <end position="276"/>
    </location>
</feature>
<sequence length="354" mass="38438">MASFASDSLILVTGANGHVAQHVVDQALHHPARPRVRATVRSAASVDALKSYWAEYVDEGRLEVVRVPDITANGAFDDAVKGVTHIAHIASPIIVNPKDVENDLLKPAIRGTTGILRSAKASGTVKAVVITSSFGSAADISKGLRPGYIYTADDWNPLTYEQPADPNLDYSAFPEIYRPYVTYTASKVAAERAAWAYHKSEGEPFRLSVMLPVYVSGLHVLPLTKGAESLSFSNLLIWRCATDAELVPFDFPGWVDVRDVAKAHLAALERPETSGKRYLLVAASTNYAQIADIIRAAFPQLNPPKRKQDFDVYGYDGSPALLELGLGKYIGLEKMVTDVVAQTLEAQESKKTSV</sequence>
<dbReference type="InterPro" id="IPR001509">
    <property type="entry name" value="Epimerase_deHydtase"/>
</dbReference>
<keyword evidence="5" id="KW-1185">Reference proteome</keyword>
<dbReference type="RefSeq" id="XP_007388054.1">
    <property type="nucleotide sequence ID" value="XM_007387992.1"/>
</dbReference>
<dbReference type="Gene3D" id="3.40.50.720">
    <property type="entry name" value="NAD(P)-binding Rossmann-like Domain"/>
    <property type="match status" value="1"/>
</dbReference>
<reference evidence="5" key="1">
    <citation type="journal article" date="2012" name="Science">
        <title>The Paleozoic origin of enzymatic lignin decomposition reconstructed from 31 fungal genomes.</title>
        <authorList>
            <person name="Floudas D."/>
            <person name="Binder M."/>
            <person name="Riley R."/>
            <person name="Barry K."/>
            <person name="Blanchette R.A."/>
            <person name="Henrissat B."/>
            <person name="Martinez A.T."/>
            <person name="Otillar R."/>
            <person name="Spatafora J.W."/>
            <person name="Yadav J.S."/>
            <person name="Aerts A."/>
            <person name="Benoit I."/>
            <person name="Boyd A."/>
            <person name="Carlson A."/>
            <person name="Copeland A."/>
            <person name="Coutinho P.M."/>
            <person name="de Vries R.P."/>
            <person name="Ferreira P."/>
            <person name="Findley K."/>
            <person name="Foster B."/>
            <person name="Gaskell J."/>
            <person name="Glotzer D."/>
            <person name="Gorecki P."/>
            <person name="Heitman J."/>
            <person name="Hesse C."/>
            <person name="Hori C."/>
            <person name="Igarashi K."/>
            <person name="Jurgens J.A."/>
            <person name="Kallen N."/>
            <person name="Kersten P."/>
            <person name="Kohler A."/>
            <person name="Kuees U."/>
            <person name="Kumar T.K.A."/>
            <person name="Kuo A."/>
            <person name="LaButti K."/>
            <person name="Larrondo L.F."/>
            <person name="Lindquist E."/>
            <person name="Ling A."/>
            <person name="Lombard V."/>
            <person name="Lucas S."/>
            <person name="Lundell T."/>
            <person name="Martin R."/>
            <person name="McLaughlin D.J."/>
            <person name="Morgenstern I."/>
            <person name="Morin E."/>
            <person name="Murat C."/>
            <person name="Nagy L.G."/>
            <person name="Nolan M."/>
            <person name="Ohm R.A."/>
            <person name="Patyshakuliyeva A."/>
            <person name="Rokas A."/>
            <person name="Ruiz-Duenas F.J."/>
            <person name="Sabat G."/>
            <person name="Salamov A."/>
            <person name="Samejima M."/>
            <person name="Schmutz J."/>
            <person name="Slot J.C."/>
            <person name="St John F."/>
            <person name="Stenlid J."/>
            <person name="Sun H."/>
            <person name="Sun S."/>
            <person name="Syed K."/>
            <person name="Tsang A."/>
            <person name="Wiebenga A."/>
            <person name="Young D."/>
            <person name="Pisabarro A."/>
            <person name="Eastwood D.C."/>
            <person name="Martin F."/>
            <person name="Cullen D."/>
            <person name="Grigoriev I.V."/>
            <person name="Hibbett D.S."/>
        </authorList>
    </citation>
    <scope>NUCLEOTIDE SEQUENCE [LARGE SCALE GENOMIC DNA]</scope>
    <source>
        <strain evidence="5">HHB-11173 SS5</strain>
    </source>
</reference>
<name>R7S5H4_PUNST</name>
<evidence type="ECO:0000313" key="4">
    <source>
        <dbReference type="EMBL" id="EIN04661.1"/>
    </source>
</evidence>
<comment type="similarity">
    <text evidence="2">Belongs to the NAD(P)-dependent epimerase/dehydratase family. Dihydroflavonol-4-reductase subfamily.</text>
</comment>
<dbReference type="AlphaFoldDB" id="R7S5H4"/>
<evidence type="ECO:0000313" key="5">
    <source>
        <dbReference type="Proteomes" id="UP000054196"/>
    </source>
</evidence>
<dbReference type="eggNOG" id="KOG1502">
    <property type="taxonomic scope" value="Eukaryota"/>
</dbReference>
<dbReference type="Proteomes" id="UP000054196">
    <property type="component" value="Unassembled WGS sequence"/>
</dbReference>
<evidence type="ECO:0000256" key="1">
    <source>
        <dbReference type="ARBA" id="ARBA00023002"/>
    </source>
</evidence>
<dbReference type="SUPFAM" id="SSF51735">
    <property type="entry name" value="NAD(P)-binding Rossmann-fold domains"/>
    <property type="match status" value="1"/>
</dbReference>
<dbReference type="InterPro" id="IPR036291">
    <property type="entry name" value="NAD(P)-bd_dom_sf"/>
</dbReference>
<proteinExistence type="inferred from homology"/>
<evidence type="ECO:0000259" key="3">
    <source>
        <dbReference type="Pfam" id="PF01370"/>
    </source>
</evidence>
<dbReference type="GO" id="GO:0016616">
    <property type="term" value="F:oxidoreductase activity, acting on the CH-OH group of donors, NAD or NADP as acceptor"/>
    <property type="evidence" value="ECO:0007669"/>
    <property type="project" value="TreeGrafter"/>
</dbReference>
<dbReference type="EMBL" id="JH687553">
    <property type="protein sequence ID" value="EIN04661.1"/>
    <property type="molecule type" value="Genomic_DNA"/>
</dbReference>
<protein>
    <submittedName>
        <fullName evidence="4">Aldehyde reductase II</fullName>
    </submittedName>
</protein>
<dbReference type="KEGG" id="psq:PUNSTDRAFT_146326"/>
<evidence type="ECO:0000256" key="2">
    <source>
        <dbReference type="ARBA" id="ARBA00023445"/>
    </source>
</evidence>
<accession>R7S5H4</accession>
<dbReference type="PANTHER" id="PTHR10366:SF564">
    <property type="entry name" value="STEROL-4-ALPHA-CARBOXYLATE 3-DEHYDROGENASE, DECARBOXYLATING"/>
    <property type="match status" value="1"/>
</dbReference>
<gene>
    <name evidence="4" type="ORF">PUNSTDRAFT_146326</name>
</gene>
<dbReference type="OrthoDB" id="2735536at2759"/>